<dbReference type="Pfam" id="PF21221">
    <property type="entry name" value="B_lactamase-like_C"/>
    <property type="match status" value="1"/>
</dbReference>
<dbReference type="AlphaFoldDB" id="A0A371B3F4"/>
<dbReference type="Gene3D" id="1.10.10.10">
    <property type="entry name" value="Winged helix-like DNA-binding domain superfamily/Winged helix DNA-binding domain"/>
    <property type="match status" value="1"/>
</dbReference>
<dbReference type="InterPro" id="IPR001279">
    <property type="entry name" value="Metallo-B-lactamas"/>
</dbReference>
<evidence type="ECO:0000259" key="1">
    <source>
        <dbReference type="SMART" id="SM00849"/>
    </source>
</evidence>
<reference evidence="3" key="1">
    <citation type="submission" date="2018-08" db="EMBL/GenBank/DDBJ databases">
        <authorList>
            <person name="Kim S.-J."/>
            <person name="Jung G.-Y."/>
        </authorList>
    </citation>
    <scope>NUCLEOTIDE SEQUENCE [LARGE SCALE GENOMIC DNA]</scope>
    <source>
        <strain evidence="3">GY_H</strain>
    </source>
</reference>
<dbReference type="InterPro" id="IPR036388">
    <property type="entry name" value="WH-like_DNA-bd_sf"/>
</dbReference>
<dbReference type="PANTHER" id="PTHR23131">
    <property type="entry name" value="ENDORIBONUCLEASE LACTB2"/>
    <property type="match status" value="1"/>
</dbReference>
<feature type="domain" description="Metallo-beta-lactamase" evidence="1">
    <location>
        <begin position="35"/>
        <end position="252"/>
    </location>
</feature>
<accession>A0A371B3F4</accession>
<dbReference type="SMART" id="SM00849">
    <property type="entry name" value="Lactamase_B"/>
    <property type="match status" value="1"/>
</dbReference>
<dbReference type="InterPro" id="IPR050662">
    <property type="entry name" value="Sec-metab_biosynth-thioest"/>
</dbReference>
<dbReference type="EMBL" id="QRGO01000002">
    <property type="protein sequence ID" value="RDV01983.1"/>
    <property type="molecule type" value="Genomic_DNA"/>
</dbReference>
<name>A0A371B3F4_9BRAD</name>
<dbReference type="InterPro" id="IPR048933">
    <property type="entry name" value="B_lactamase-like_C"/>
</dbReference>
<gene>
    <name evidence="2" type="ORF">DXH78_15365</name>
</gene>
<evidence type="ECO:0000313" key="3">
    <source>
        <dbReference type="Proteomes" id="UP000263993"/>
    </source>
</evidence>
<dbReference type="Pfam" id="PF00753">
    <property type="entry name" value="Lactamase_B"/>
    <property type="match status" value="1"/>
</dbReference>
<dbReference type="Proteomes" id="UP000263993">
    <property type="component" value="Unassembled WGS sequence"/>
</dbReference>
<dbReference type="SUPFAM" id="SSF56281">
    <property type="entry name" value="Metallo-hydrolase/oxidoreductase"/>
    <property type="match status" value="1"/>
</dbReference>
<organism evidence="2 3">
    <name type="scientific">Undibacter mobilis</name>
    <dbReference type="NCBI Taxonomy" id="2292256"/>
    <lineage>
        <taxon>Bacteria</taxon>
        <taxon>Pseudomonadati</taxon>
        <taxon>Pseudomonadota</taxon>
        <taxon>Alphaproteobacteria</taxon>
        <taxon>Hyphomicrobiales</taxon>
        <taxon>Nitrobacteraceae</taxon>
        <taxon>Undibacter</taxon>
    </lineage>
</organism>
<dbReference type="InterPro" id="IPR036866">
    <property type="entry name" value="RibonucZ/Hydroxyglut_hydro"/>
</dbReference>
<keyword evidence="3" id="KW-1185">Reference proteome</keyword>
<evidence type="ECO:0000313" key="2">
    <source>
        <dbReference type="EMBL" id="RDV01983.1"/>
    </source>
</evidence>
<keyword evidence="2" id="KW-0378">Hydrolase</keyword>
<dbReference type="RefSeq" id="WP_115518516.1">
    <property type="nucleotide sequence ID" value="NZ_QRGO01000002.1"/>
</dbReference>
<dbReference type="GO" id="GO:0016787">
    <property type="term" value="F:hydrolase activity"/>
    <property type="evidence" value="ECO:0007669"/>
    <property type="project" value="UniProtKB-KW"/>
</dbReference>
<sequence>MLEFPFPEVPAAGEVVAIAPGILWARIPLPFRLNHVNIYLIEDDGGWAVVDTGIADERTRGAWRALLAGPLAGKRLTKLIVTHFHPDHIGLAGWLCQEFGIPLLTSQTSYLGCVNISLSQAALEAKPYRDFYLRHGMADEAATLVSTQGQKYLRMVTPLPLTFMRLVAGDTLHLGGRSFAVLSGNGHAPEQTMLYCSEDNIFLAADQVLAKITPNVSVSVVEPEGDPLRLYLRSLKAIVQDVQPDALVLPGHQLPFRGLHLRCEEIASHHAERCSLILEACRVLPRSVAELVPVIFSRNLDAHQMSFAFSEAHAHVNYMLRRGELVWEETRGKVRRVGAV</sequence>
<comment type="caution">
    <text evidence="2">The sequence shown here is derived from an EMBL/GenBank/DDBJ whole genome shotgun (WGS) entry which is preliminary data.</text>
</comment>
<proteinExistence type="predicted"/>
<dbReference type="Gene3D" id="3.60.15.10">
    <property type="entry name" value="Ribonuclease Z/Hydroxyacylglutathione hydrolase-like"/>
    <property type="match status" value="1"/>
</dbReference>
<dbReference type="OrthoDB" id="2971563at2"/>
<protein>
    <submittedName>
        <fullName evidence="2">MBL fold metallo-hydrolase</fullName>
    </submittedName>
</protein>
<dbReference type="PANTHER" id="PTHR23131:SF4">
    <property type="entry name" value="METALLO-BETA-LACTAMASE SUPERFAMILY POTEIN"/>
    <property type="match status" value="1"/>
</dbReference>